<dbReference type="GO" id="GO:0016874">
    <property type="term" value="F:ligase activity"/>
    <property type="evidence" value="ECO:0007669"/>
    <property type="project" value="UniProtKB-KW"/>
</dbReference>
<dbReference type="Proteomes" id="UP001565927">
    <property type="component" value="Unassembled WGS sequence"/>
</dbReference>
<feature type="transmembrane region" description="Helical" evidence="6">
    <location>
        <begin position="198"/>
        <end position="215"/>
    </location>
</feature>
<sequence>MGADAEPERPLYLWCLIAAVLCNVFSGHWDAFHLPVGLDRLFFGLGMVLLVLDPWAWRRTTLRLRPAHVAMVVLVLIATASAAGHSTLFQSSGLFALLDRLVVPFLLFTVAPVVFNTVARRDLLLKALTLLGLYLGFTALMETLKVWSLVFPSYVSDPSVGIQFGRARGPFVASEAMGMACSATTFAAALVATRFRGAWRAVAVATVVLAGAGVLESLTRSVWLGTVGGIVVAMLGSARGRRLLPAVLAGTAVLVVALLTFVPGLSQSTDERAGTTRSVYDRANTNAAAVRIVEEHPLTGVGWLRFIDVSRDWVRQADTYPITNVDIEVHNVLLGRAAEIGVPGAAVFVACILLGPVRAIFQRGYAEDQPDLLGWRSLSTAVTAVWGVTIMLSPTPYPLPNSLVWMLAGIALIPHLTKGRPDDDRRPSLGGEPGPGR</sequence>
<feature type="transmembrane region" description="Helical" evidence="6">
    <location>
        <begin position="41"/>
        <end position="57"/>
    </location>
</feature>
<feature type="region of interest" description="Disordered" evidence="5">
    <location>
        <begin position="418"/>
        <end position="437"/>
    </location>
</feature>
<evidence type="ECO:0000259" key="7">
    <source>
        <dbReference type="Pfam" id="PF04932"/>
    </source>
</evidence>
<comment type="subcellular location">
    <subcellularLocation>
        <location evidence="1">Membrane</location>
        <topology evidence="1">Multi-pass membrane protein</topology>
    </subcellularLocation>
</comment>
<feature type="transmembrane region" description="Helical" evidence="6">
    <location>
        <begin position="171"/>
        <end position="191"/>
    </location>
</feature>
<evidence type="ECO:0000313" key="9">
    <source>
        <dbReference type="Proteomes" id="UP001565927"/>
    </source>
</evidence>
<evidence type="ECO:0000256" key="6">
    <source>
        <dbReference type="SAM" id="Phobius"/>
    </source>
</evidence>
<feature type="transmembrane region" description="Helical" evidence="6">
    <location>
        <begin position="101"/>
        <end position="119"/>
    </location>
</feature>
<evidence type="ECO:0000256" key="3">
    <source>
        <dbReference type="ARBA" id="ARBA00022989"/>
    </source>
</evidence>
<feature type="transmembrane region" description="Helical" evidence="6">
    <location>
        <begin position="373"/>
        <end position="393"/>
    </location>
</feature>
<evidence type="ECO:0000256" key="2">
    <source>
        <dbReference type="ARBA" id="ARBA00022692"/>
    </source>
</evidence>
<feature type="transmembrane region" description="Helical" evidence="6">
    <location>
        <begin position="340"/>
        <end position="361"/>
    </location>
</feature>
<dbReference type="EMBL" id="JBGFTU010000025">
    <property type="protein sequence ID" value="MEZ0166647.1"/>
    <property type="molecule type" value="Genomic_DNA"/>
</dbReference>
<keyword evidence="2 6" id="KW-0812">Transmembrane</keyword>
<dbReference type="PANTHER" id="PTHR37422:SF23">
    <property type="entry name" value="TEICHURONIC ACID BIOSYNTHESIS PROTEIN TUAE"/>
    <property type="match status" value="1"/>
</dbReference>
<evidence type="ECO:0000313" key="8">
    <source>
        <dbReference type="EMBL" id="MEZ0166647.1"/>
    </source>
</evidence>
<evidence type="ECO:0000256" key="5">
    <source>
        <dbReference type="SAM" id="MobiDB-lite"/>
    </source>
</evidence>
<feature type="transmembrane region" description="Helical" evidence="6">
    <location>
        <begin position="243"/>
        <end position="262"/>
    </location>
</feature>
<comment type="caution">
    <text evidence="8">The sequence shown here is derived from an EMBL/GenBank/DDBJ whole genome shotgun (WGS) entry which is preliminary data.</text>
</comment>
<gene>
    <name evidence="8" type="ORF">AB2L27_17965</name>
</gene>
<dbReference type="InterPro" id="IPR051533">
    <property type="entry name" value="WaaL-like"/>
</dbReference>
<keyword evidence="9" id="KW-1185">Reference proteome</keyword>
<evidence type="ECO:0000256" key="4">
    <source>
        <dbReference type="ARBA" id="ARBA00023136"/>
    </source>
</evidence>
<dbReference type="RefSeq" id="WP_370442863.1">
    <property type="nucleotide sequence ID" value="NZ_JBGFTU010000025.1"/>
</dbReference>
<reference evidence="8 9" key="1">
    <citation type="submission" date="2024-07" db="EMBL/GenBank/DDBJ databases">
        <authorList>
            <person name="Thanompreechachai J."/>
            <person name="Duangmal K."/>
        </authorList>
    </citation>
    <scope>NUCLEOTIDE SEQUENCE [LARGE SCALE GENOMIC DNA]</scope>
    <source>
        <strain evidence="8 9">LSe6-4</strain>
    </source>
</reference>
<dbReference type="InterPro" id="IPR007016">
    <property type="entry name" value="O-antigen_ligase-rel_domated"/>
</dbReference>
<feature type="transmembrane region" description="Helical" evidence="6">
    <location>
        <begin position="69"/>
        <end position="89"/>
    </location>
</feature>
<feature type="transmembrane region" description="Helical" evidence="6">
    <location>
        <begin position="12"/>
        <end position="29"/>
    </location>
</feature>
<dbReference type="PANTHER" id="PTHR37422">
    <property type="entry name" value="TEICHURONIC ACID BIOSYNTHESIS PROTEIN TUAE"/>
    <property type="match status" value="1"/>
</dbReference>
<feature type="transmembrane region" description="Helical" evidence="6">
    <location>
        <begin position="221"/>
        <end position="238"/>
    </location>
</feature>
<keyword evidence="3 6" id="KW-1133">Transmembrane helix</keyword>
<organism evidence="8 9">
    <name type="scientific">Kineococcus halophytocola</name>
    <dbReference type="NCBI Taxonomy" id="3234027"/>
    <lineage>
        <taxon>Bacteria</taxon>
        <taxon>Bacillati</taxon>
        <taxon>Actinomycetota</taxon>
        <taxon>Actinomycetes</taxon>
        <taxon>Kineosporiales</taxon>
        <taxon>Kineosporiaceae</taxon>
        <taxon>Kineococcus</taxon>
    </lineage>
</organism>
<protein>
    <submittedName>
        <fullName evidence="8">O-antigen ligase family protein</fullName>
    </submittedName>
</protein>
<feature type="transmembrane region" description="Helical" evidence="6">
    <location>
        <begin position="131"/>
        <end position="151"/>
    </location>
</feature>
<keyword evidence="8" id="KW-0436">Ligase</keyword>
<proteinExistence type="predicted"/>
<feature type="domain" description="O-antigen ligase-related" evidence="7">
    <location>
        <begin position="206"/>
        <end position="349"/>
    </location>
</feature>
<name>A0ABV4H4Y9_9ACTN</name>
<dbReference type="Pfam" id="PF04932">
    <property type="entry name" value="Wzy_C"/>
    <property type="match status" value="1"/>
</dbReference>
<keyword evidence="4 6" id="KW-0472">Membrane</keyword>
<accession>A0ABV4H4Y9</accession>
<evidence type="ECO:0000256" key="1">
    <source>
        <dbReference type="ARBA" id="ARBA00004141"/>
    </source>
</evidence>